<protein>
    <submittedName>
        <fullName evidence="1">Uncharacterized protein</fullName>
    </submittedName>
</protein>
<dbReference type="AlphaFoldDB" id="C6A4C1"/>
<evidence type="ECO:0000313" key="2">
    <source>
        <dbReference type="Proteomes" id="UP000009079"/>
    </source>
</evidence>
<keyword evidence="2" id="KW-1185">Reference proteome</keyword>
<reference evidence="1 2" key="1">
    <citation type="journal article" date="2009" name="Appl. Environ. Microbiol.">
        <title>Metabolic versatility and indigenous origin of the archaeon Thermococcus sibiricus, isolated from a siberian oil reservoir, as revealed by genome analysis.</title>
        <authorList>
            <person name="Mardanov A.V."/>
            <person name="Ravin N.V."/>
            <person name="Svetlitchnyi V.A."/>
            <person name="Beletsky A.V."/>
            <person name="Miroshnichenko M.L."/>
            <person name="Bonch-Osmolovskaya E.A."/>
            <person name="Skryabin K.G."/>
        </authorList>
    </citation>
    <scope>NUCLEOTIDE SEQUENCE [LARGE SCALE GENOMIC DNA]</scope>
    <source>
        <strain evidence="2">DSM 12597 / MM 739</strain>
    </source>
</reference>
<accession>C6A4C1</accession>
<name>C6A4C1_THESM</name>
<evidence type="ECO:0000313" key="1">
    <source>
        <dbReference type="EMBL" id="ACS90466.1"/>
    </source>
</evidence>
<dbReference type="eggNOG" id="arCOG05517">
    <property type="taxonomic scope" value="Archaea"/>
</dbReference>
<dbReference type="Proteomes" id="UP000009079">
    <property type="component" value="Chromosome"/>
</dbReference>
<gene>
    <name evidence="1" type="ordered locus">TSIB_1415</name>
</gene>
<proteinExistence type="predicted"/>
<dbReference type="HOGENOM" id="CLU_1840684_0_0_2"/>
<dbReference type="EMBL" id="CP001463">
    <property type="protein sequence ID" value="ACS90466.1"/>
    <property type="molecule type" value="Genomic_DNA"/>
</dbReference>
<organism evidence="1 2">
    <name type="scientific">Thermococcus sibiricus (strain DSM 12597 / MM 739)</name>
    <dbReference type="NCBI Taxonomy" id="604354"/>
    <lineage>
        <taxon>Archaea</taxon>
        <taxon>Methanobacteriati</taxon>
        <taxon>Methanobacteriota</taxon>
        <taxon>Thermococci</taxon>
        <taxon>Thermococcales</taxon>
        <taxon>Thermococcaceae</taxon>
        <taxon>Thermococcus</taxon>
    </lineage>
</organism>
<sequence length="137" mass="15370">MFGVNITKVEIEKQGGVAGKVEINLSPKVEEVRLGEIKTPSGKVNGIEVLFTYQIGYNPEIARASVSGAVFYLPPQKEKIDEILDGWEKEKRIPSEMFAEIVNFITNEITPLIMVVSKEMRIPYPIPLPRVALRQQS</sequence>
<dbReference type="KEGG" id="tsi:TSIB_1415"/>